<dbReference type="Gene3D" id="1.10.10.820">
    <property type="match status" value="1"/>
</dbReference>
<keyword evidence="3" id="KW-0787">Thick filament</keyword>
<keyword evidence="4" id="KW-0963">Cytoplasm</keyword>
<dbReference type="GO" id="GO:0007424">
    <property type="term" value="P:open tracheal system development"/>
    <property type="evidence" value="ECO:0007669"/>
    <property type="project" value="UniProtKB-ARBA"/>
</dbReference>
<evidence type="ECO:0000256" key="10">
    <source>
        <dbReference type="ARBA" id="ARBA00023179"/>
    </source>
</evidence>
<dbReference type="Pfam" id="PF02736">
    <property type="entry name" value="Myosin_N"/>
    <property type="match status" value="1"/>
</dbReference>
<gene>
    <name evidence="18" type="primary">LOC105368914</name>
</gene>
<evidence type="ECO:0000313" key="18">
    <source>
        <dbReference type="RefSeq" id="XP_011506383.1"/>
    </source>
</evidence>
<keyword evidence="10" id="KW-0514">Muscle protein</keyword>
<keyword evidence="5 13" id="KW-0547">Nucleotide-binding</keyword>
<dbReference type="SMART" id="SM00015">
    <property type="entry name" value="IQ"/>
    <property type="match status" value="1"/>
</dbReference>
<dbReference type="PROSITE" id="PS50096">
    <property type="entry name" value="IQ"/>
    <property type="match status" value="1"/>
</dbReference>
<dbReference type="FunFam" id="1.20.120.720:FF:000001">
    <property type="entry name" value="Myosin heavy chain, muscle"/>
    <property type="match status" value="1"/>
</dbReference>
<dbReference type="Gene3D" id="2.30.30.360">
    <property type="entry name" value="Myosin S1 fragment, N-terminal"/>
    <property type="match status" value="1"/>
</dbReference>
<dbReference type="InterPro" id="IPR027417">
    <property type="entry name" value="P-loop_NTPase"/>
</dbReference>
<dbReference type="InterPro" id="IPR008989">
    <property type="entry name" value="Myosin_S1_N"/>
</dbReference>
<dbReference type="FunFam" id="1.20.58.530:FF:000001">
    <property type="entry name" value="Myosin heavy chain"/>
    <property type="match status" value="1"/>
</dbReference>
<dbReference type="Pfam" id="PF01576">
    <property type="entry name" value="Myosin_tail_1"/>
    <property type="match status" value="1"/>
</dbReference>
<dbReference type="SMART" id="SM00242">
    <property type="entry name" value="MYSc"/>
    <property type="match status" value="1"/>
</dbReference>
<dbReference type="SUPFAM" id="SSF90257">
    <property type="entry name" value="Myosin rod fragments"/>
    <property type="match status" value="6"/>
</dbReference>
<dbReference type="FunFam" id="1.20.5.340:FF:000021">
    <property type="entry name" value="Myosin heavy chain, isoform G"/>
    <property type="match status" value="1"/>
</dbReference>
<dbReference type="FunFam" id="1.10.10.820:FF:000001">
    <property type="entry name" value="Myosin heavy chain"/>
    <property type="match status" value="1"/>
</dbReference>
<dbReference type="GO" id="GO:0032982">
    <property type="term" value="C:myosin filament"/>
    <property type="evidence" value="ECO:0007669"/>
    <property type="project" value="UniProtKB-KW"/>
</dbReference>
<evidence type="ECO:0000256" key="9">
    <source>
        <dbReference type="ARBA" id="ARBA00023175"/>
    </source>
</evidence>
<dbReference type="GO" id="GO:0007298">
    <property type="term" value="P:border follicle cell migration"/>
    <property type="evidence" value="ECO:0007669"/>
    <property type="project" value="UniProtKB-ARBA"/>
</dbReference>
<dbReference type="FunFam" id="2.30.30.360:FF:000001">
    <property type="entry name" value="Myosin heavy chain"/>
    <property type="match status" value="1"/>
</dbReference>
<protein>
    <submittedName>
        <fullName evidence="18">Myosin heavy chain, muscle isoform X11</fullName>
    </submittedName>
</protein>
<dbReference type="GO" id="GO:0000146">
    <property type="term" value="F:microfilament motor activity"/>
    <property type="evidence" value="ECO:0007669"/>
    <property type="project" value="TreeGrafter"/>
</dbReference>
<evidence type="ECO:0000256" key="2">
    <source>
        <dbReference type="ARBA" id="ARBA00008314"/>
    </source>
</evidence>
<evidence type="ECO:0000256" key="8">
    <source>
        <dbReference type="ARBA" id="ARBA00023123"/>
    </source>
</evidence>
<dbReference type="GO" id="GO:0048513">
    <property type="term" value="P:animal organ development"/>
    <property type="evidence" value="ECO:0007669"/>
    <property type="project" value="UniProtKB-ARBA"/>
</dbReference>
<dbReference type="PRINTS" id="PR00193">
    <property type="entry name" value="MYOSINHEAVY"/>
</dbReference>
<feature type="binding site" evidence="13">
    <location>
        <begin position="179"/>
        <end position="186"/>
    </location>
    <ligand>
        <name>ATP</name>
        <dbReference type="ChEBI" id="CHEBI:30616"/>
    </ligand>
</feature>
<dbReference type="PANTHER" id="PTHR45615">
    <property type="entry name" value="MYOSIN HEAVY CHAIN, NON-MUSCLE"/>
    <property type="match status" value="1"/>
</dbReference>
<dbReference type="CDD" id="cd14909">
    <property type="entry name" value="MYSc_Myh1_insects_crustaceans"/>
    <property type="match status" value="1"/>
</dbReference>
<dbReference type="FunFam" id="1.20.5.340:FF:000019">
    <property type="entry name" value="Myosin heavy chain, isoform G"/>
    <property type="match status" value="1"/>
</dbReference>
<feature type="domain" description="Myosin N-terminal SH3-like" evidence="16">
    <location>
        <begin position="33"/>
        <end position="82"/>
    </location>
</feature>
<evidence type="ECO:0000256" key="14">
    <source>
        <dbReference type="SAM" id="MobiDB-lite"/>
    </source>
</evidence>
<dbReference type="FunFam" id="1.20.5.370:FF:000009">
    <property type="entry name" value="Myosin heavy chain, isoform G"/>
    <property type="match status" value="1"/>
</dbReference>
<dbReference type="FunFam" id="1.20.5.370:FF:000001">
    <property type="entry name" value="Myosin heavy chain"/>
    <property type="match status" value="1"/>
</dbReference>
<evidence type="ECO:0000256" key="6">
    <source>
        <dbReference type="ARBA" id="ARBA00022840"/>
    </source>
</evidence>
<dbReference type="Gene3D" id="4.10.270.10">
    <property type="entry name" value="Myosin, subunit A"/>
    <property type="match status" value="1"/>
</dbReference>
<dbReference type="Gene3D" id="6.20.240.20">
    <property type="match status" value="1"/>
</dbReference>
<evidence type="ECO:0000256" key="4">
    <source>
        <dbReference type="ARBA" id="ARBA00022490"/>
    </source>
</evidence>
<evidence type="ECO:0000256" key="1">
    <source>
        <dbReference type="ARBA" id="ARBA00004657"/>
    </source>
</evidence>
<dbReference type="InterPro" id="IPR001609">
    <property type="entry name" value="Myosin_head_motor_dom-like"/>
</dbReference>
<dbReference type="PROSITE" id="PS51844">
    <property type="entry name" value="SH3_LIKE"/>
    <property type="match status" value="1"/>
</dbReference>
<dbReference type="PANTHER" id="PTHR45615:SF27">
    <property type="entry name" value="MYOSIN HEAVY CHAIN, MUSCLE"/>
    <property type="match status" value="1"/>
</dbReference>
<dbReference type="InterPro" id="IPR004009">
    <property type="entry name" value="SH3_Myosin"/>
</dbReference>
<evidence type="ECO:0000256" key="12">
    <source>
        <dbReference type="ARBA" id="ARBA00038612"/>
    </source>
</evidence>
<dbReference type="FunFam" id="1.20.5.340:FF:000025">
    <property type="entry name" value="Myosin heavy chain, isoform G"/>
    <property type="match status" value="1"/>
</dbReference>
<evidence type="ECO:0000313" key="17">
    <source>
        <dbReference type="Proteomes" id="UP000695007"/>
    </source>
</evidence>
<dbReference type="SUPFAM" id="SSF52540">
    <property type="entry name" value="P-loop containing nucleoside triphosphate hydrolases"/>
    <property type="match status" value="1"/>
</dbReference>
<dbReference type="Gene3D" id="1.20.58.530">
    <property type="match status" value="1"/>
</dbReference>
<dbReference type="InterPro" id="IPR014751">
    <property type="entry name" value="XRCC4-like_C"/>
</dbReference>
<feature type="domain" description="Myosin motor" evidence="15">
    <location>
        <begin position="86"/>
        <end position="780"/>
    </location>
</feature>
<evidence type="ECO:0000256" key="11">
    <source>
        <dbReference type="ARBA" id="ARBA00023203"/>
    </source>
</evidence>
<dbReference type="FunFam" id="3.40.850.10:FF:000024">
    <property type="entry name" value="Myosin heavy chain, isoform J"/>
    <property type="match status" value="1"/>
</dbReference>
<dbReference type="Proteomes" id="UP000695007">
    <property type="component" value="Unplaced"/>
</dbReference>
<dbReference type="Gene3D" id="3.40.850.10">
    <property type="entry name" value="Kinesin motor domain"/>
    <property type="match status" value="1"/>
</dbReference>
<evidence type="ECO:0000256" key="5">
    <source>
        <dbReference type="ARBA" id="ARBA00022741"/>
    </source>
</evidence>
<keyword evidence="9 13" id="KW-0505">Motor protein</keyword>
<dbReference type="GO" id="GO:0042802">
    <property type="term" value="F:identical protein binding"/>
    <property type="evidence" value="ECO:0007669"/>
    <property type="project" value="UniProtKB-ARBA"/>
</dbReference>
<dbReference type="FunFam" id="1.20.5.340:FF:000050">
    <property type="entry name" value="Myosin heavy chain, muscle"/>
    <property type="match status" value="1"/>
</dbReference>
<sequence>MPAPQKQDEDADPTPYLFVSLEQKRIDQTKPYDAKKACWIPDEKEGYLLGEIKATKGDIVSIGLPGGERRELKKDQLLQVNPPKFERSEDMADLTILNEACVLHNLKQRYYSKLIYTYSGLFCVAINPYKRYPVYTQRCAKLYRGKRRSEVPPHIFAISDGAYVNMLTNSENQSMLITGESGAGKTENTKKVIAYFATVGASTKKDPAASEKKGSLEDQVVQTNPVLEAFGNAKTVRNDNSSRFGKFIRIHFGPSGKLAGADIETYLLEKARVISQQALERSYHIFYQMMSGSVKGLKENCFLSNNIYDYYNVSQGKITIPGIDDAEEMGLTDKAFDVLGFTQEEKDDIYKITAAVMHMGGMKFKQRGREEQAEADGTEEGERVAKLLGCDCQDMYKNLLKPRIKVGNEFVTQGRNKDQVAYSVGAMSKAMFDRLFKWLVKKCNETLDTKQKRQHFIGVLDIAGFEIFDYNGFEQLCINFTNEKLQQFFNHHMFVLEQEEYQREGIEWAFIDFGMDLLACIELIEKPMGILSILEEESMFPKATDKTFEEKLNNNHLGKSPNFLKPKPPKPGQQAAHFAIGHYAGNVPYNITGWLEKNKDPLNDTLVDQYKKSGNKLLVEIFADHPGQSGDAGGKGGGGRGKKGGGFSTVSSSYKEQLNNLMTTLRATQPHFVRCIIPNELKQPGVIDSHLVMHQLTCNGVLEGIRICRKGFPNRMIYPDFKLRYKIIAPAACEKAGGDPKKCAAAILEGAGLDPDQYRLGHTKVFFRAGVLGQMEEFRDERLSKIVTWMQAYVRGYLARKDFKALQEQRLALQIVQRNLRRYLKLRTWPWWKLWQKVRPLLNATRIEDELAAMEEKARKYQEAFEREEKMRIELEELNTKLLTEKTDLLKSLDSEKGSLSEYQEKALKLGAQKADLESQLSDITDRFQQEEEARNNLFQSKKKLEQEISGLKKDLEDLELTVQKSEQDKATKDHQIRNLNDEIAHQDELINKLNKEKKNQGEVNQKTAEELQAAEDKVNHLNKVKLKLEQTLDELEDTLEREKKSRADVEKTKRKVEGDLKLTQEAVADLERNKKELEQTIQRKDKELSSLTAKLEDEQALVGKQQKQVKELQARIEELEEEVEAERQARAKAEKQRSDLARELEELGERLEEAGGATSAQIELNKKREAELSKLRRDLEEANIQHESALAILRKKHNDAVAEMGEQIDQLNKIKARIEKEKVQYFSELNDLRATVDHLSNEKAAQEKIAKQLQHQLNEAQGKIEELTRTVNDFDAAKKKLSIENSDLLRQLEEAESQVNQLSKIKISLTTQLEDTKRLADEEGRERATLLGKFRNLEHDLDNIREQVEEEAEGKADLQRQLSKANAEAQLWRTKYESEGVARAEELEEAKRKLQCRLAEAEETIESLNQKVIALEKTKQRLATEVEDLQLEVDRATAIANAAEKKQKAFDKIIGEWKLKVDDLAAELDASQKECRNYSTELFRLKGAYEESQEQLEAVRRENKNLADEVKDLLDQIGEGGRNIHEIEKARKRLEAEKDELQAALEEAEAALEQEENKVLRSQLELSQVRQEIDRRIQEKEEEFENTRKNHQRALDSMQASLEAEAKGKAEALRMKKKLEADINELEIALDHANKANAEAQKNIKRYQQQLKDVQTALEEEQRARDEARELLGISERRANALQNELEESRQLLEQADRGRRQAEQELADAHEQLNELSAANASISAAKRKLESELQTLHSDLDELLNEAKNSEEKAKKAMVDAARLADELRAEQDHAQTQEKLRKALETQIKDLQVRLDEAEANALKGGKKAIQKLEQRVRELENELDGEQRRHADAQKNLRKSERRIKELAFQADEDRKNHERMQDLVDKLQQKIKTYKRQIEEAEEIAALNLAKFRKAQQELEEAEERADLAEQAIAKFRTKGRGGSAARGLSPAPHRPALNKPLFDGSAFPPRFDLMPDGDL</sequence>
<dbReference type="Pfam" id="PF00063">
    <property type="entry name" value="Myosin_head"/>
    <property type="match status" value="1"/>
</dbReference>
<keyword evidence="7" id="KW-0175">Coiled coil</keyword>
<dbReference type="InterPro" id="IPR002928">
    <property type="entry name" value="Myosin_tail"/>
</dbReference>
<dbReference type="Gene3D" id="1.20.5.340">
    <property type="match status" value="5"/>
</dbReference>
<keyword evidence="17" id="KW-1185">Reference proteome</keyword>
<dbReference type="GO" id="GO:0006936">
    <property type="term" value="P:muscle contraction"/>
    <property type="evidence" value="ECO:0007669"/>
    <property type="project" value="TreeGrafter"/>
</dbReference>
<name>A0AAJ6YXT3_9HYME</name>
<dbReference type="GO" id="GO:0045214">
    <property type="term" value="P:sarcomere organization"/>
    <property type="evidence" value="ECO:0007669"/>
    <property type="project" value="UniProtKB-ARBA"/>
</dbReference>
<evidence type="ECO:0000256" key="7">
    <source>
        <dbReference type="ARBA" id="ARBA00023054"/>
    </source>
</evidence>
<dbReference type="InterPro" id="IPR036961">
    <property type="entry name" value="Kinesin_motor_dom_sf"/>
</dbReference>
<feature type="region of interest" description="Disordered" evidence="14">
    <location>
        <begin position="1924"/>
        <end position="1966"/>
    </location>
</feature>
<evidence type="ECO:0000259" key="15">
    <source>
        <dbReference type="PROSITE" id="PS51456"/>
    </source>
</evidence>
<evidence type="ECO:0000256" key="13">
    <source>
        <dbReference type="PROSITE-ProRule" id="PRU00782"/>
    </source>
</evidence>
<dbReference type="FunFam" id="1.20.5.340:FF:000038">
    <property type="entry name" value="Myosin heavy chain muscle"/>
    <property type="match status" value="1"/>
</dbReference>
<evidence type="ECO:0000256" key="3">
    <source>
        <dbReference type="ARBA" id="ARBA00022433"/>
    </source>
</evidence>
<dbReference type="CTD" id="35007"/>
<dbReference type="GO" id="GO:0005524">
    <property type="term" value="F:ATP binding"/>
    <property type="evidence" value="ECO:0007669"/>
    <property type="project" value="UniProtKB-UniRule"/>
</dbReference>
<organism evidence="17 18">
    <name type="scientific">Ceratosolen solmsi marchali</name>
    <dbReference type="NCBI Taxonomy" id="326594"/>
    <lineage>
        <taxon>Eukaryota</taxon>
        <taxon>Metazoa</taxon>
        <taxon>Ecdysozoa</taxon>
        <taxon>Arthropoda</taxon>
        <taxon>Hexapoda</taxon>
        <taxon>Insecta</taxon>
        <taxon>Pterygota</taxon>
        <taxon>Neoptera</taxon>
        <taxon>Endopterygota</taxon>
        <taxon>Hymenoptera</taxon>
        <taxon>Apocrita</taxon>
        <taxon>Proctotrupomorpha</taxon>
        <taxon>Chalcidoidea</taxon>
        <taxon>Agaonidae</taxon>
        <taxon>Agaoninae</taxon>
        <taxon>Ceratosolen</taxon>
    </lineage>
</organism>
<evidence type="ECO:0000259" key="16">
    <source>
        <dbReference type="PROSITE" id="PS51844"/>
    </source>
</evidence>
<comment type="subunit">
    <text evidence="12">Muscle myosin is a hexameric protein that consists of 2 heavy chain subunits (MHC), 2 alkali light chain subunits (MLC) and 2 regulatory light chain subunits (MLC-2).</text>
</comment>
<dbReference type="FunFam" id="1.20.5.340:FF:000036">
    <property type="entry name" value="Myosin heavy chain"/>
    <property type="match status" value="1"/>
</dbReference>
<dbReference type="Gene3D" id="1.20.120.720">
    <property type="entry name" value="Myosin VI head, motor domain, U50 subdomain"/>
    <property type="match status" value="1"/>
</dbReference>
<dbReference type="Gene3D" id="1.20.5.370">
    <property type="match status" value="4"/>
</dbReference>
<dbReference type="GO" id="GO:0051015">
    <property type="term" value="F:actin filament binding"/>
    <property type="evidence" value="ECO:0007669"/>
    <property type="project" value="InterPro"/>
</dbReference>
<keyword evidence="8 13" id="KW-0518">Myosin</keyword>
<feature type="region of interest" description="Actin-binding" evidence="13">
    <location>
        <begin position="658"/>
        <end position="680"/>
    </location>
</feature>
<reference evidence="18" key="1">
    <citation type="submission" date="2025-08" db="UniProtKB">
        <authorList>
            <consortium name="RefSeq"/>
        </authorList>
    </citation>
    <scope>IDENTIFICATION</scope>
</reference>
<dbReference type="PROSITE" id="PS51456">
    <property type="entry name" value="MYOSIN_MOTOR"/>
    <property type="match status" value="1"/>
</dbReference>
<dbReference type="FunFam" id="1.20.5.370:FF:000008">
    <property type="entry name" value="Myosin heavy chain"/>
    <property type="match status" value="1"/>
</dbReference>
<dbReference type="GeneID" id="105368914"/>
<accession>A0AAJ6YXT3</accession>
<keyword evidence="6 13" id="KW-0067">ATP-binding</keyword>
<comment type="subcellular location">
    <subcellularLocation>
        <location evidence="1">Cytoplasm</location>
        <location evidence="1">Myofibril</location>
    </subcellularLocation>
</comment>
<comment type="similarity">
    <text evidence="2 13">Belongs to the TRAFAC class myosin-kinesin ATPase superfamily. Myosin family.</text>
</comment>
<dbReference type="InterPro" id="IPR000048">
    <property type="entry name" value="IQ_motif_EF-hand-BS"/>
</dbReference>
<dbReference type="RefSeq" id="XP_011506383.1">
    <property type="nucleotide sequence ID" value="XM_011508081.1"/>
</dbReference>
<dbReference type="GO" id="GO:0030017">
    <property type="term" value="C:sarcomere"/>
    <property type="evidence" value="ECO:0007669"/>
    <property type="project" value="UniProtKB-ARBA"/>
</dbReference>
<dbReference type="GO" id="GO:0016460">
    <property type="term" value="C:myosin II complex"/>
    <property type="evidence" value="ECO:0007669"/>
    <property type="project" value="TreeGrafter"/>
</dbReference>
<keyword evidence="11 13" id="KW-0009">Actin-binding</keyword>
<dbReference type="GO" id="GO:0031033">
    <property type="term" value="P:myosin filament organization"/>
    <property type="evidence" value="ECO:0007669"/>
    <property type="project" value="UniProtKB-ARBA"/>
</dbReference>
<proteinExistence type="inferred from homology"/>
<dbReference type="FunFam" id="1.20.5.370:FF:000010">
    <property type="entry name" value="Myosin heavy chain, isoform G"/>
    <property type="match status" value="1"/>
</dbReference>
<dbReference type="FunFam" id="1.20.5.370:FF:000005">
    <property type="entry name" value="Myosin heavy chain, isoform I"/>
    <property type="match status" value="1"/>
</dbReference>